<dbReference type="RefSeq" id="WP_162346513.1">
    <property type="nucleotide sequence ID" value="NZ_JAAEAA010000013.1"/>
</dbReference>
<feature type="signal peptide" evidence="1">
    <location>
        <begin position="1"/>
        <end position="23"/>
    </location>
</feature>
<organism evidence="2 3">
    <name type="scientific">Pontibacter fetidus</name>
    <dbReference type="NCBI Taxonomy" id="2700082"/>
    <lineage>
        <taxon>Bacteria</taxon>
        <taxon>Pseudomonadati</taxon>
        <taxon>Bacteroidota</taxon>
        <taxon>Cytophagia</taxon>
        <taxon>Cytophagales</taxon>
        <taxon>Hymenobacteraceae</taxon>
        <taxon>Pontibacter</taxon>
    </lineage>
</organism>
<dbReference type="EMBL" id="JAAEAA010000013">
    <property type="protein sequence ID" value="NDK56453.1"/>
    <property type="molecule type" value="Genomic_DNA"/>
</dbReference>
<proteinExistence type="predicted"/>
<reference evidence="2 3" key="1">
    <citation type="submission" date="2020-01" db="EMBL/GenBank/DDBJ databases">
        <authorList>
            <person name="Kim M.K."/>
        </authorList>
    </citation>
    <scope>NUCLEOTIDE SEQUENCE [LARGE SCALE GENOMIC DNA]</scope>
    <source>
        <strain evidence="2 3">BT213</strain>
    </source>
</reference>
<evidence type="ECO:0000256" key="1">
    <source>
        <dbReference type="SAM" id="SignalP"/>
    </source>
</evidence>
<evidence type="ECO:0000313" key="3">
    <source>
        <dbReference type="Proteomes" id="UP000478546"/>
    </source>
</evidence>
<feature type="chain" id="PRO_5025339865" evidence="1">
    <location>
        <begin position="24"/>
        <end position="430"/>
    </location>
</feature>
<keyword evidence="1" id="KW-0732">Signal</keyword>
<protein>
    <submittedName>
        <fullName evidence="2">PorT family protein</fullName>
    </submittedName>
</protein>
<gene>
    <name evidence="2" type="ORF">GWO68_11030</name>
</gene>
<dbReference type="Proteomes" id="UP000478546">
    <property type="component" value="Unassembled WGS sequence"/>
</dbReference>
<keyword evidence="3" id="KW-1185">Reference proteome</keyword>
<sequence length="430" mass="48742">MKANLFLFFLSTILLFNLQPATAQSDFRDGFVVLSAGDTLKGQVNYRSGILAGNVCVFKPAGQAKEVSYTPKDIAGYGFPNDKNFLVRHLDHADTLAAEDVFVEELVRGNIGLYNYKGTFFVEKNSDTKLHKLYITHQSYYKYGVNENPANSTGTLAVRQINHHVMVLNMLMQDCFRMLSKIERVTLTQKSLVALVREYNQCTGSEDLTVFKESKPWLAARAGIVAGFNHTSLNFSAKDEAYLHLEHADFNKETYPSFGLMVRFNSPRVSEQLALQLEAQYVGYKYTAQPSYEWFDTYYDNDIAFNLSAVKGSALLRYDFGGKAIQPFVNLGSFINFYQTRDYKHRQYVRRTSTGTPEERIKDNPDFVAKRQKGLLAGAGTYINIKNKKLSVEARYEYGADLHEHSAANRMNKVLDSNTQTIALLLGLYF</sequence>
<name>A0A6B2H2A1_9BACT</name>
<dbReference type="AlphaFoldDB" id="A0A6B2H2A1"/>
<evidence type="ECO:0000313" key="2">
    <source>
        <dbReference type="EMBL" id="NDK56453.1"/>
    </source>
</evidence>
<comment type="caution">
    <text evidence="2">The sequence shown here is derived from an EMBL/GenBank/DDBJ whole genome shotgun (WGS) entry which is preliminary data.</text>
</comment>
<accession>A0A6B2H2A1</accession>